<dbReference type="EMBL" id="JMIY01000005">
    <property type="protein sequence ID" value="KCZ71605.1"/>
    <property type="molecule type" value="Genomic_DNA"/>
</dbReference>
<reference evidence="1 2" key="1">
    <citation type="journal article" date="2013" name="Nature">
        <title>Anaerobic oxidation of methane coupled to nitrate reduction in a novel archaeal lineage.</title>
        <authorList>
            <person name="Haroon M.F."/>
            <person name="Hu S."/>
            <person name="Shi Y."/>
            <person name="Imelfort M."/>
            <person name="Keller J."/>
            <person name="Hugenholtz P."/>
            <person name="Yuan Z."/>
            <person name="Tyson G.W."/>
        </authorList>
    </citation>
    <scope>NUCLEOTIDE SEQUENCE [LARGE SCALE GENOMIC DNA]</scope>
    <source>
        <strain evidence="1 2">ANME-2d</strain>
    </source>
</reference>
<name>A0A062V892_9EURY</name>
<accession>A0A062V892</accession>
<dbReference type="AlphaFoldDB" id="A0A062V892"/>
<keyword evidence="2" id="KW-1185">Reference proteome</keyword>
<comment type="caution">
    <text evidence="1">The sequence shown here is derived from an EMBL/GenBank/DDBJ whole genome shotgun (WGS) entry which is preliminary data.</text>
</comment>
<proteinExistence type="predicted"/>
<protein>
    <submittedName>
        <fullName evidence="1">Uncharacterized protein</fullName>
    </submittedName>
</protein>
<dbReference type="RefSeq" id="WP_277812936.1">
    <property type="nucleotide sequence ID" value="NZ_JMIY01000005.1"/>
</dbReference>
<gene>
    <name evidence="1" type="ORF">ANME2D_02340</name>
</gene>
<evidence type="ECO:0000313" key="1">
    <source>
        <dbReference type="EMBL" id="KCZ71605.1"/>
    </source>
</evidence>
<evidence type="ECO:0000313" key="2">
    <source>
        <dbReference type="Proteomes" id="UP000027153"/>
    </source>
</evidence>
<dbReference type="Proteomes" id="UP000027153">
    <property type="component" value="Unassembled WGS sequence"/>
</dbReference>
<organism evidence="1 2">
    <name type="scientific">Candidatus Methanoperedens nitratireducens</name>
    <dbReference type="NCBI Taxonomy" id="1392998"/>
    <lineage>
        <taxon>Archaea</taxon>
        <taxon>Methanobacteriati</taxon>
        <taxon>Methanobacteriota</taxon>
        <taxon>Stenosarchaea group</taxon>
        <taxon>Methanomicrobia</taxon>
        <taxon>Methanosarcinales</taxon>
        <taxon>ANME-2 cluster</taxon>
        <taxon>Candidatus Methanoperedentaceae</taxon>
        <taxon>Candidatus Methanoperedens</taxon>
    </lineage>
</organism>
<sequence length="43" mass="5240">MRNNFKPNKDVFFEDDQAREKERHEHSITCAVRKDMREFDIGV</sequence>